<proteinExistence type="predicted"/>
<gene>
    <name evidence="1" type="ORF">BV22DRAFT_1133239</name>
</gene>
<reference evidence="1" key="1">
    <citation type="journal article" date="2021" name="New Phytol.">
        <title>Evolutionary innovations through gain and loss of genes in the ectomycorrhizal Boletales.</title>
        <authorList>
            <person name="Wu G."/>
            <person name="Miyauchi S."/>
            <person name="Morin E."/>
            <person name="Kuo A."/>
            <person name="Drula E."/>
            <person name="Varga T."/>
            <person name="Kohler A."/>
            <person name="Feng B."/>
            <person name="Cao Y."/>
            <person name="Lipzen A."/>
            <person name="Daum C."/>
            <person name="Hundley H."/>
            <person name="Pangilinan J."/>
            <person name="Johnson J."/>
            <person name="Barry K."/>
            <person name="LaButti K."/>
            <person name="Ng V."/>
            <person name="Ahrendt S."/>
            <person name="Min B."/>
            <person name="Choi I.G."/>
            <person name="Park H."/>
            <person name="Plett J.M."/>
            <person name="Magnuson J."/>
            <person name="Spatafora J.W."/>
            <person name="Nagy L.G."/>
            <person name="Henrissat B."/>
            <person name="Grigoriev I.V."/>
            <person name="Yang Z.L."/>
            <person name="Xu J."/>
            <person name="Martin F.M."/>
        </authorList>
    </citation>
    <scope>NUCLEOTIDE SEQUENCE</scope>
    <source>
        <strain evidence="1">KUC20120723A-06</strain>
    </source>
</reference>
<comment type="caution">
    <text evidence="1">The sequence shown here is derived from an EMBL/GenBank/DDBJ whole genome shotgun (WGS) entry which is preliminary data.</text>
</comment>
<dbReference type="EMBL" id="MU266595">
    <property type="protein sequence ID" value="KAH7920222.1"/>
    <property type="molecule type" value="Genomic_DNA"/>
</dbReference>
<evidence type="ECO:0000313" key="1">
    <source>
        <dbReference type="EMBL" id="KAH7920222.1"/>
    </source>
</evidence>
<protein>
    <submittedName>
        <fullName evidence="1">Uncharacterized protein</fullName>
    </submittedName>
</protein>
<keyword evidence="2" id="KW-1185">Reference proteome</keyword>
<evidence type="ECO:0000313" key="2">
    <source>
        <dbReference type="Proteomes" id="UP000790709"/>
    </source>
</evidence>
<accession>A0ACB8B661</accession>
<organism evidence="1 2">
    <name type="scientific">Leucogyrophana mollusca</name>
    <dbReference type="NCBI Taxonomy" id="85980"/>
    <lineage>
        <taxon>Eukaryota</taxon>
        <taxon>Fungi</taxon>
        <taxon>Dikarya</taxon>
        <taxon>Basidiomycota</taxon>
        <taxon>Agaricomycotina</taxon>
        <taxon>Agaricomycetes</taxon>
        <taxon>Agaricomycetidae</taxon>
        <taxon>Boletales</taxon>
        <taxon>Boletales incertae sedis</taxon>
        <taxon>Leucogyrophana</taxon>
    </lineage>
</organism>
<sequence>MSRPSTDPSSVTKVLDLSSTAEETADLVGQAVKVLDSSTNVLDAPVKGTEVSAAKLLKALLDHAPTTTGQRYTANAIIAASRRAGVPGLVTIATGYYFGLLNPMRTRRRRAVDLYTEQIPTFDQTVTQLQAATREQGELRKLLLKRDDNRCVVTGHVDYNSPFALDHPCGLVEAAHIIPYSLNDFQGTTSMESSARTWDILKNWASIDVQRLAGQRINDPSNALTLTHEIHTFYGKFAWCLLEIPNEPHKYKIWTNKRRFLHSSLDVVSFVDHSNTSPGNPGIPLPDPILLRIHAALAQVFHASGAGEYMDEHWEDEEGVDPVRSDDTGGTDVQLDPLRLHNDNRILGTVH</sequence>
<dbReference type="Proteomes" id="UP000790709">
    <property type="component" value="Unassembled WGS sequence"/>
</dbReference>
<name>A0ACB8B661_9AGAM</name>